<keyword evidence="3" id="KW-1185">Reference proteome</keyword>
<protein>
    <submittedName>
        <fullName evidence="2">Uncharacterized protein</fullName>
    </submittedName>
</protein>
<evidence type="ECO:0000313" key="2">
    <source>
        <dbReference type="EMBL" id="ELZ40651.1"/>
    </source>
</evidence>
<dbReference type="AlphaFoldDB" id="M0DYT7"/>
<dbReference type="EMBL" id="AOJE01000025">
    <property type="protein sequence ID" value="ELZ40651.1"/>
    <property type="molecule type" value="Genomic_DNA"/>
</dbReference>
<organism evidence="2 3">
    <name type="scientific">Halorubrum saccharovorum DSM 1137</name>
    <dbReference type="NCBI Taxonomy" id="1227484"/>
    <lineage>
        <taxon>Archaea</taxon>
        <taxon>Methanobacteriati</taxon>
        <taxon>Methanobacteriota</taxon>
        <taxon>Stenosarchaea group</taxon>
        <taxon>Halobacteria</taxon>
        <taxon>Halobacteriales</taxon>
        <taxon>Haloferacaceae</taxon>
        <taxon>Halorubrum</taxon>
    </lineage>
</organism>
<evidence type="ECO:0000313" key="3">
    <source>
        <dbReference type="Proteomes" id="UP000011514"/>
    </source>
</evidence>
<feature type="compositionally biased region" description="Basic residues" evidence="1">
    <location>
        <begin position="288"/>
        <end position="297"/>
    </location>
</feature>
<reference evidence="2 3" key="1">
    <citation type="journal article" date="2014" name="PLoS Genet.">
        <title>Phylogenetically driven sequencing of extremely halophilic archaea reveals strategies for static and dynamic osmo-response.</title>
        <authorList>
            <person name="Becker E.A."/>
            <person name="Seitzer P.M."/>
            <person name="Tritt A."/>
            <person name="Larsen D."/>
            <person name="Krusor M."/>
            <person name="Yao A.I."/>
            <person name="Wu D."/>
            <person name="Madern D."/>
            <person name="Eisen J.A."/>
            <person name="Darling A.E."/>
            <person name="Facciotti M.T."/>
        </authorList>
    </citation>
    <scope>NUCLEOTIDE SEQUENCE [LARGE SCALE GENOMIC DNA]</scope>
    <source>
        <strain evidence="2 3">DSM 1137</strain>
    </source>
</reference>
<gene>
    <name evidence="2" type="ORF">C471_07706</name>
</gene>
<dbReference type="Proteomes" id="UP000011514">
    <property type="component" value="Unassembled WGS sequence"/>
</dbReference>
<proteinExistence type="predicted"/>
<sequence>MSDSNDAQSTTIRTAVLPAETLEETPSNWTPISEIKNGVLSYIPEADKVVELHRDETEDGTEYWDVKEVGTFKIHELPALDTLPTADHISEKLAEYAAEAPEEHREGINNGLINNGLINHWESIRHMIVEQAASEAEAAFWEDVKQTDGYIPVDKIRQPVEDKEMSIDVVISEIDHNYRTLVPRRVIRDFFEFAGIMDANPFSRLGLTFESTGESVNTAPAYRSEPETDWHEPELTSDYAHTALAEAGCTPAESTDYIQTVMNNERQLDWASKRDVSQSTVSQNVRAAKNKLSRNAE</sequence>
<evidence type="ECO:0000256" key="1">
    <source>
        <dbReference type="SAM" id="MobiDB-lite"/>
    </source>
</evidence>
<name>M0DYT7_9EURY</name>
<accession>M0DYT7</accession>
<comment type="caution">
    <text evidence="2">The sequence shown here is derived from an EMBL/GenBank/DDBJ whole genome shotgun (WGS) entry which is preliminary data.</text>
</comment>
<feature type="region of interest" description="Disordered" evidence="1">
    <location>
        <begin position="273"/>
        <end position="297"/>
    </location>
</feature>